<proteinExistence type="predicted"/>
<evidence type="ECO:0000256" key="1">
    <source>
        <dbReference type="SAM" id="Phobius"/>
    </source>
</evidence>
<keyword evidence="3" id="KW-1185">Reference proteome</keyword>
<gene>
    <name evidence="2" type="ORF">SAMN02745132_04127</name>
</gene>
<feature type="transmembrane region" description="Helical" evidence="1">
    <location>
        <begin position="23"/>
        <end position="40"/>
    </location>
</feature>
<keyword evidence="1" id="KW-0472">Membrane</keyword>
<organism evidence="2 3">
    <name type="scientific">Enterovibrio nigricans DSM 22720</name>
    <dbReference type="NCBI Taxonomy" id="1121868"/>
    <lineage>
        <taxon>Bacteria</taxon>
        <taxon>Pseudomonadati</taxon>
        <taxon>Pseudomonadota</taxon>
        <taxon>Gammaproteobacteria</taxon>
        <taxon>Vibrionales</taxon>
        <taxon>Vibrionaceae</taxon>
        <taxon>Enterovibrio</taxon>
    </lineage>
</organism>
<sequence>MNGDFKDFLFRSENIAYKYRTNIPLRIGACAILSALNYLVTNDKTMSILMAVLADTYYSDIFGTRQMTPAEYFKNRDDKYENMKRHLMINGIFMFILYFTRLCCLNRWN</sequence>
<dbReference type="Proteomes" id="UP000190162">
    <property type="component" value="Unassembled WGS sequence"/>
</dbReference>
<reference evidence="3" key="1">
    <citation type="submission" date="2017-02" db="EMBL/GenBank/DDBJ databases">
        <authorList>
            <person name="Varghese N."/>
            <person name="Submissions S."/>
        </authorList>
    </citation>
    <scope>NUCLEOTIDE SEQUENCE [LARGE SCALE GENOMIC DNA]</scope>
    <source>
        <strain evidence="3">DSM 22720</strain>
    </source>
</reference>
<evidence type="ECO:0000313" key="2">
    <source>
        <dbReference type="EMBL" id="SKA66658.1"/>
    </source>
</evidence>
<accession>A0A1T4VP75</accession>
<name>A0A1T4VP75_9GAMM</name>
<dbReference type="EMBL" id="FUXU01000088">
    <property type="protein sequence ID" value="SKA66658.1"/>
    <property type="molecule type" value="Genomic_DNA"/>
</dbReference>
<dbReference type="AlphaFoldDB" id="A0A1T4VP75"/>
<protein>
    <submittedName>
        <fullName evidence="2">Uncharacterized protein</fullName>
    </submittedName>
</protein>
<feature type="transmembrane region" description="Helical" evidence="1">
    <location>
        <begin position="87"/>
        <end position="108"/>
    </location>
</feature>
<evidence type="ECO:0000313" key="3">
    <source>
        <dbReference type="Proteomes" id="UP000190162"/>
    </source>
</evidence>
<keyword evidence="1" id="KW-1133">Transmembrane helix</keyword>
<keyword evidence="1" id="KW-0812">Transmembrane</keyword>